<dbReference type="NCBIfam" id="NF040464">
    <property type="entry name" value="SCO3374_fam"/>
    <property type="match status" value="1"/>
</dbReference>
<keyword evidence="2" id="KW-1185">Reference proteome</keyword>
<sequence>MSATEQDAADAAAWYGARLGWPTAPYPASAPGQEPGTGRPRLATGVRFDVLEVPAEAGDEVLGRLPGPAAGPVVRHGARMRLLVAPGCAEELPGLLDWLEWGGVALDLVALGRGGSMPVPALPGAARGPGEPFWVRPPLARRGGEGDGDRPVPLPALAGPPGCPGHPGPARACGTGGGAPDLVRLVAALATACHRVRLFPPPGRRAARNRQAWAFS</sequence>
<accession>A0ABP5ZQU5</accession>
<dbReference type="Proteomes" id="UP001501358">
    <property type="component" value="Unassembled WGS sequence"/>
</dbReference>
<reference evidence="2" key="1">
    <citation type="journal article" date="2019" name="Int. J. Syst. Evol. Microbiol.">
        <title>The Global Catalogue of Microorganisms (GCM) 10K type strain sequencing project: providing services to taxonomists for standard genome sequencing and annotation.</title>
        <authorList>
            <consortium name="The Broad Institute Genomics Platform"/>
            <consortium name="The Broad Institute Genome Sequencing Center for Infectious Disease"/>
            <person name="Wu L."/>
            <person name="Ma J."/>
        </authorList>
    </citation>
    <scope>NUCLEOTIDE SEQUENCE [LARGE SCALE GENOMIC DNA]</scope>
    <source>
        <strain evidence="2">JCM 6307</strain>
    </source>
</reference>
<comment type="caution">
    <text evidence="1">The sequence shown here is derived from an EMBL/GenBank/DDBJ whole genome shotgun (WGS) entry which is preliminary data.</text>
</comment>
<evidence type="ECO:0000313" key="1">
    <source>
        <dbReference type="EMBL" id="GAA2501851.1"/>
    </source>
</evidence>
<gene>
    <name evidence="1" type="ORF">GCM10010406_42940</name>
</gene>
<dbReference type="EMBL" id="BAAATA010000030">
    <property type="protein sequence ID" value="GAA2501851.1"/>
    <property type="molecule type" value="Genomic_DNA"/>
</dbReference>
<protein>
    <submittedName>
        <fullName evidence="1">SCO3374 family protein</fullName>
    </submittedName>
</protein>
<proteinExistence type="predicted"/>
<dbReference type="InterPro" id="IPR047919">
    <property type="entry name" value="SCO3374-like"/>
</dbReference>
<name>A0ABP5ZQU5_9ACTN</name>
<evidence type="ECO:0000313" key="2">
    <source>
        <dbReference type="Proteomes" id="UP001501358"/>
    </source>
</evidence>
<dbReference type="RefSeq" id="WP_344384834.1">
    <property type="nucleotide sequence ID" value="NZ_BAAATA010000030.1"/>
</dbReference>
<organism evidence="1 2">
    <name type="scientific">Streptomyces thermolineatus</name>
    <dbReference type="NCBI Taxonomy" id="44033"/>
    <lineage>
        <taxon>Bacteria</taxon>
        <taxon>Bacillati</taxon>
        <taxon>Actinomycetota</taxon>
        <taxon>Actinomycetes</taxon>
        <taxon>Kitasatosporales</taxon>
        <taxon>Streptomycetaceae</taxon>
        <taxon>Streptomyces</taxon>
    </lineage>
</organism>